<reference evidence="2" key="1">
    <citation type="submission" date="2015-04" db="EMBL/GenBank/DDBJ databases">
        <authorList>
            <person name="Mushtaq Mamoona"/>
        </authorList>
    </citation>
    <scope>NUCLEOTIDE SEQUENCE [LARGE SCALE GENOMIC DNA]</scope>
    <source>
        <strain evidence="2">AN4859/03</strain>
    </source>
</reference>
<protein>
    <submittedName>
        <fullName evidence="1">Uncharacterized protein</fullName>
    </submittedName>
</protein>
<dbReference type="Proteomes" id="UP000043763">
    <property type="component" value="Unassembled WGS sequence"/>
</dbReference>
<proteinExistence type="predicted"/>
<dbReference type="EMBL" id="CVLB01000003">
    <property type="protein sequence ID" value="CRF35363.1"/>
    <property type="molecule type" value="Genomic_DNA"/>
</dbReference>
<dbReference type="AlphaFoldDB" id="A0A0G4KAI0"/>
<keyword evidence="2" id="KW-1185">Reference proteome</keyword>
<evidence type="ECO:0000313" key="2">
    <source>
        <dbReference type="Proteomes" id="UP000043763"/>
    </source>
</evidence>
<evidence type="ECO:0000313" key="1">
    <source>
        <dbReference type="EMBL" id="CRF35363.1"/>
    </source>
</evidence>
<gene>
    <name evidence="1" type="ORF">BRSU_2607</name>
</gene>
<name>A0A0G4KAI0_9SPIR</name>
<accession>A0A0G4KAI0</accession>
<organism evidence="1 2">
    <name type="scientific">Brachyspira suanatina</name>
    <dbReference type="NCBI Taxonomy" id="381802"/>
    <lineage>
        <taxon>Bacteria</taxon>
        <taxon>Pseudomonadati</taxon>
        <taxon>Spirochaetota</taxon>
        <taxon>Spirochaetia</taxon>
        <taxon>Brachyspirales</taxon>
        <taxon>Brachyspiraceae</taxon>
        <taxon>Brachyspira</taxon>
    </lineage>
</organism>
<sequence>MLAHLAHSYGWTEDCMMEMSLQRLLLYYTASLNLPYIIEVQEETKSDNNVTETKQGNKTIRREKQGLWEIETIITDN</sequence>